<dbReference type="AlphaFoldDB" id="A0A0N4ZVK4"/>
<dbReference type="Proteomes" id="UP000038045">
    <property type="component" value="Unplaced"/>
</dbReference>
<proteinExistence type="predicted"/>
<name>A0A0N4ZVK4_PARTI</name>
<protein>
    <submittedName>
        <fullName evidence="3">WLM domain-containing protein</fullName>
    </submittedName>
</protein>
<sequence>MRTALSQSRKFLPSSLPAIYYDESITEFEESLIEALTDELFKTKNYWRPTIKNNFLVIISNGAKIQYELKKFGKMDDRDFVKQIKQEYANQISPQCYNLGLSKYDEDTGVKEYEVKYIQSGHDRLSRLHSGLDIRSAIIHVAVHILDGPWVKNDPKIFDINPRLVNYSKVKTKARLPRIRDREVKCLTPQEQLKKRLEIYDLCNHLSIAASFIYLEKNSGTCSRDEYIAKGLLGRYPHQLTRPPSDLANPFSRRKQMETITKKNDSNDEEHQNNGVNNHSSKHSKGTLNDID</sequence>
<evidence type="ECO:0000256" key="1">
    <source>
        <dbReference type="SAM" id="MobiDB-lite"/>
    </source>
</evidence>
<feature type="compositionally biased region" description="Basic and acidic residues" evidence="1">
    <location>
        <begin position="261"/>
        <end position="272"/>
    </location>
</feature>
<keyword evidence="2" id="KW-1185">Reference proteome</keyword>
<feature type="region of interest" description="Disordered" evidence="1">
    <location>
        <begin position="261"/>
        <end position="292"/>
    </location>
</feature>
<organism evidence="2 3">
    <name type="scientific">Parastrongyloides trichosuri</name>
    <name type="common">Possum-specific nematode worm</name>
    <dbReference type="NCBI Taxonomy" id="131310"/>
    <lineage>
        <taxon>Eukaryota</taxon>
        <taxon>Metazoa</taxon>
        <taxon>Ecdysozoa</taxon>
        <taxon>Nematoda</taxon>
        <taxon>Chromadorea</taxon>
        <taxon>Rhabditida</taxon>
        <taxon>Tylenchina</taxon>
        <taxon>Panagrolaimomorpha</taxon>
        <taxon>Strongyloidoidea</taxon>
        <taxon>Strongyloididae</taxon>
        <taxon>Parastrongyloides</taxon>
    </lineage>
</organism>
<evidence type="ECO:0000313" key="2">
    <source>
        <dbReference type="Proteomes" id="UP000038045"/>
    </source>
</evidence>
<accession>A0A0N4ZVK4</accession>
<reference evidence="3" key="1">
    <citation type="submission" date="2017-02" db="UniProtKB">
        <authorList>
            <consortium name="WormBaseParasite"/>
        </authorList>
    </citation>
    <scope>IDENTIFICATION</scope>
</reference>
<evidence type="ECO:0000313" key="3">
    <source>
        <dbReference type="WBParaSite" id="PTRK_0001260700.1"/>
    </source>
</evidence>
<dbReference type="WBParaSite" id="PTRK_0001260700.1">
    <property type="protein sequence ID" value="PTRK_0001260700.1"/>
    <property type="gene ID" value="PTRK_0001260700"/>
</dbReference>